<keyword evidence="5" id="KW-0677">Repeat</keyword>
<evidence type="ECO:0000256" key="5">
    <source>
        <dbReference type="ARBA" id="ARBA00022737"/>
    </source>
</evidence>
<comment type="caution">
    <text evidence="10">The sequence shown here is derived from an EMBL/GenBank/DDBJ whole genome shotgun (WGS) entry which is preliminary data.</text>
</comment>
<dbReference type="InterPro" id="IPR030380">
    <property type="entry name" value="SAM_MeTfrase_DRM"/>
</dbReference>
<evidence type="ECO:0000256" key="1">
    <source>
        <dbReference type="ARBA" id="ARBA00004123"/>
    </source>
</evidence>
<reference evidence="10" key="1">
    <citation type="submission" date="2020-01" db="EMBL/GenBank/DDBJ databases">
        <title>Genome sequence of Kobresia littledalei, the first chromosome-level genome in the family Cyperaceae.</title>
        <authorList>
            <person name="Qu G."/>
        </authorList>
    </citation>
    <scope>NUCLEOTIDE SEQUENCE</scope>
    <source>
        <strain evidence="10">C.B.Clarke</strain>
        <tissue evidence="10">Leaf</tissue>
    </source>
</reference>
<organism evidence="10 11">
    <name type="scientific">Carex littledalei</name>
    <dbReference type="NCBI Taxonomy" id="544730"/>
    <lineage>
        <taxon>Eukaryota</taxon>
        <taxon>Viridiplantae</taxon>
        <taxon>Streptophyta</taxon>
        <taxon>Embryophyta</taxon>
        <taxon>Tracheophyta</taxon>
        <taxon>Spermatophyta</taxon>
        <taxon>Magnoliopsida</taxon>
        <taxon>Liliopsida</taxon>
        <taxon>Poales</taxon>
        <taxon>Cyperaceae</taxon>
        <taxon>Cyperoideae</taxon>
        <taxon>Cariceae</taxon>
        <taxon>Carex</taxon>
        <taxon>Carex subgen. Euthyceras</taxon>
    </lineage>
</organism>
<evidence type="ECO:0000313" key="11">
    <source>
        <dbReference type="Proteomes" id="UP000623129"/>
    </source>
</evidence>
<evidence type="ECO:0000256" key="4">
    <source>
        <dbReference type="ARBA" id="ARBA00022691"/>
    </source>
</evidence>
<protein>
    <submittedName>
        <fullName evidence="10">DNA (Cytosine-5)-methyltransferase DRM2</fullName>
    </submittedName>
</protein>
<keyword evidence="7" id="KW-0539">Nucleus</keyword>
<dbReference type="Proteomes" id="UP000623129">
    <property type="component" value="Unassembled WGS sequence"/>
</dbReference>
<comment type="subcellular location">
    <subcellularLocation>
        <location evidence="1">Nucleus</location>
    </subcellularLocation>
</comment>
<keyword evidence="3 10" id="KW-0808">Transferase</keyword>
<dbReference type="EMBL" id="SWLB01000005">
    <property type="protein sequence ID" value="KAF3338688.1"/>
    <property type="molecule type" value="Genomic_DNA"/>
</dbReference>
<evidence type="ECO:0000313" key="10">
    <source>
        <dbReference type="EMBL" id="KAF3338688.1"/>
    </source>
</evidence>
<name>A0A833RF46_9POAL</name>
<dbReference type="PANTHER" id="PTHR23068:SF11">
    <property type="entry name" value="INACTIVE DNA (CYTOSINE-5)-METHYLTRANSFERASE DRM3-RELATED"/>
    <property type="match status" value="1"/>
</dbReference>
<dbReference type="Gene3D" id="3.40.50.150">
    <property type="entry name" value="Vaccinia Virus protein VP39"/>
    <property type="match status" value="1"/>
</dbReference>
<dbReference type="SUPFAM" id="SSF53335">
    <property type="entry name" value="S-adenosyl-L-methionine-dependent methyltransferases"/>
    <property type="match status" value="2"/>
</dbReference>
<evidence type="ECO:0000256" key="8">
    <source>
        <dbReference type="SAM" id="MobiDB-lite"/>
    </source>
</evidence>
<dbReference type="GO" id="GO:0005634">
    <property type="term" value="C:nucleus"/>
    <property type="evidence" value="ECO:0007669"/>
    <property type="project" value="UniProtKB-SubCell"/>
</dbReference>
<keyword evidence="11" id="KW-1185">Reference proteome</keyword>
<dbReference type="InterPro" id="IPR029063">
    <property type="entry name" value="SAM-dependent_MTases_sf"/>
</dbReference>
<feature type="domain" description="SAM-dependent MTase DRM-type" evidence="9">
    <location>
        <begin position="342"/>
        <end position="675"/>
    </location>
</feature>
<dbReference type="GO" id="GO:0032259">
    <property type="term" value="P:methylation"/>
    <property type="evidence" value="ECO:0007669"/>
    <property type="project" value="UniProtKB-KW"/>
</dbReference>
<sequence length="676" mass="74762">MVKIEEINDSGGVPTSNIAVLPVLPKAEPLNIDTSSEPIQVKEEAGPSSSVSHLRLNFIAMGFSPALVDKVLQENGDGDANSMLETLFTYSALEKPGAESSSSLEGLFSSDDDEEVQAPHGPTFSENDMDSKPSVVNTEKRSFLLSMNFSEREVDLALQQLGGEATIEQLVDHIVTAQTTGGYFQEDIEFKPSFSGNVSLDEESNADNLYGVVEKTLYLLQMGFTEIEVSFAIENFGAHVPVTELADSILASRLTAGTNDVEDCKEYVFTGVANVRRETNFSTTNGETSYKPSTSNSGFYYENNNNEGGARPNKRAKNIFIHKTGPDNPFNQIHPNSTTFPVNRGMTGARAAPGPPFFIYGSTLAVSHATWRELSQFLYNIEPEFVNSQSFSAVKRKEGYIHNLPTETRHHIKPRPSTNIEGVMPYLRKWWPSWDPRKQLNGMIESEMVGIEQLCKQLEKTVRDSLGAPSRESQTNILNKCNSYNLIWVGENKLGPLDPQQLELVMGYPVNHSSVMGADKWGRLKAMTQCFQTDTIGYILSPLKDIYPDGIRVLSIFSGIGGAEVALHRLGIHFKCLVSVESSEINRTILKRWWSNTERRGELRQLGEISKLTIQVLEDLIREFGGFDLIIGAPDLTAGGGRGSNALNGLVGIDSNLFFEFVRVVQRVRSMMSKNN</sequence>
<evidence type="ECO:0000256" key="7">
    <source>
        <dbReference type="ARBA" id="ARBA00023242"/>
    </source>
</evidence>
<dbReference type="PANTHER" id="PTHR23068">
    <property type="entry name" value="DNA CYTOSINE-5- -METHYLTRANSFERASE 3-RELATED"/>
    <property type="match status" value="1"/>
</dbReference>
<evidence type="ECO:0000259" key="9">
    <source>
        <dbReference type="PROSITE" id="PS51680"/>
    </source>
</evidence>
<proteinExistence type="predicted"/>
<dbReference type="GO" id="GO:0003677">
    <property type="term" value="F:DNA binding"/>
    <property type="evidence" value="ECO:0007669"/>
    <property type="project" value="UniProtKB-KW"/>
</dbReference>
<dbReference type="GO" id="GO:0008168">
    <property type="term" value="F:methyltransferase activity"/>
    <property type="evidence" value="ECO:0007669"/>
    <property type="project" value="UniProtKB-KW"/>
</dbReference>
<evidence type="ECO:0000256" key="6">
    <source>
        <dbReference type="ARBA" id="ARBA00023125"/>
    </source>
</evidence>
<dbReference type="OrthoDB" id="641149at2759"/>
<dbReference type="InterPro" id="IPR050390">
    <property type="entry name" value="C5-Methyltransferase"/>
</dbReference>
<evidence type="ECO:0000256" key="3">
    <source>
        <dbReference type="ARBA" id="ARBA00022679"/>
    </source>
</evidence>
<dbReference type="AlphaFoldDB" id="A0A833RF46"/>
<evidence type="ECO:0000256" key="2">
    <source>
        <dbReference type="ARBA" id="ARBA00022603"/>
    </source>
</evidence>
<feature type="region of interest" description="Disordered" evidence="8">
    <location>
        <begin position="101"/>
        <end position="133"/>
    </location>
</feature>
<keyword evidence="2 10" id="KW-0489">Methyltransferase</keyword>
<dbReference type="PROSITE" id="PS51680">
    <property type="entry name" value="SAM_MT_DRM"/>
    <property type="match status" value="1"/>
</dbReference>
<keyword evidence="6" id="KW-0238">DNA-binding</keyword>
<accession>A0A833RF46</accession>
<keyword evidence="4" id="KW-0949">S-adenosyl-L-methionine</keyword>
<gene>
    <name evidence="10" type="ORF">FCM35_KLT17525</name>
</gene>